<dbReference type="Proteomes" id="UP000674270">
    <property type="component" value="Unassembled WGS sequence"/>
</dbReference>
<comment type="caution">
    <text evidence="1">The sequence shown here is derived from an EMBL/GenBank/DDBJ whole genome shotgun (WGS) entry which is preliminary data.</text>
</comment>
<name>A0A8I2AKK8_9GAMM</name>
<dbReference type="AlphaFoldDB" id="A0A8I2AKK8"/>
<dbReference type="RefSeq" id="WP_210848374.1">
    <property type="nucleotide sequence ID" value="NZ_JAGKLY010000003.1"/>
</dbReference>
<evidence type="ECO:0000313" key="2">
    <source>
        <dbReference type="Proteomes" id="UP000674270"/>
    </source>
</evidence>
<accession>A0A8I2AKK8</accession>
<protein>
    <submittedName>
        <fullName evidence="1">Uncharacterized protein</fullName>
    </submittedName>
</protein>
<gene>
    <name evidence="1" type="ORF">J7T18_09405</name>
</gene>
<sequence>MNKIPITYDNGFPDGSFLKNVKYEQAAIKISNLLKIIEKKSHDLIIRGVMRSDGNMIIKGMVNHAIEKTLYAILHQYDCNINGEDHGGNLDTMADIILNDGYDISITDSIVSIISGIKINEE</sequence>
<proteinExistence type="predicted"/>
<evidence type="ECO:0000313" key="1">
    <source>
        <dbReference type="EMBL" id="MBQ0268512.1"/>
    </source>
</evidence>
<organism evidence="1 2">
    <name type="scientific">Providencia huaxiensis</name>
    <dbReference type="NCBI Taxonomy" id="2027290"/>
    <lineage>
        <taxon>Bacteria</taxon>
        <taxon>Pseudomonadati</taxon>
        <taxon>Pseudomonadota</taxon>
        <taxon>Gammaproteobacteria</taxon>
        <taxon>Enterobacterales</taxon>
        <taxon>Morganellaceae</taxon>
        <taxon>Providencia</taxon>
    </lineage>
</organism>
<reference evidence="1" key="1">
    <citation type="submission" date="2021-03" db="EMBL/GenBank/DDBJ databases">
        <authorList>
            <person name="Stanton E."/>
        </authorList>
    </citation>
    <scope>NUCLEOTIDE SEQUENCE</scope>
    <source>
        <strain evidence="1">2020EL-00113</strain>
    </source>
</reference>
<dbReference type="EMBL" id="JAGKLY010000003">
    <property type="protein sequence ID" value="MBQ0268512.1"/>
    <property type="molecule type" value="Genomic_DNA"/>
</dbReference>